<dbReference type="PROSITE" id="PS51465">
    <property type="entry name" value="KAZAL_2"/>
    <property type="match status" value="1"/>
</dbReference>
<evidence type="ECO:0000313" key="3">
    <source>
        <dbReference type="EMBL" id="GFO31377.1"/>
    </source>
</evidence>
<feature type="compositionally biased region" description="Basic and acidic residues" evidence="1">
    <location>
        <begin position="472"/>
        <end position="484"/>
    </location>
</feature>
<evidence type="ECO:0000259" key="2">
    <source>
        <dbReference type="PROSITE" id="PS51465"/>
    </source>
</evidence>
<protein>
    <recommendedName>
        <fullName evidence="2">Kazal-like domain-containing protein</fullName>
    </recommendedName>
</protein>
<dbReference type="AlphaFoldDB" id="A0AAV4CIA8"/>
<dbReference type="Proteomes" id="UP000735302">
    <property type="component" value="Unassembled WGS sequence"/>
</dbReference>
<feature type="compositionally biased region" description="Basic and acidic residues" evidence="1">
    <location>
        <begin position="978"/>
        <end position="987"/>
    </location>
</feature>
<feature type="region of interest" description="Disordered" evidence="1">
    <location>
        <begin position="1033"/>
        <end position="1064"/>
    </location>
</feature>
<feature type="compositionally biased region" description="Low complexity" evidence="1">
    <location>
        <begin position="766"/>
        <end position="794"/>
    </location>
</feature>
<comment type="caution">
    <text evidence="3">The sequence shown here is derived from an EMBL/GenBank/DDBJ whole genome shotgun (WGS) entry which is preliminary data.</text>
</comment>
<dbReference type="Gene3D" id="3.30.60.30">
    <property type="match status" value="1"/>
</dbReference>
<name>A0AAV4CIA8_9GAST</name>
<proteinExistence type="predicted"/>
<feature type="compositionally biased region" description="Polar residues" evidence="1">
    <location>
        <begin position="305"/>
        <end position="320"/>
    </location>
</feature>
<evidence type="ECO:0000256" key="1">
    <source>
        <dbReference type="SAM" id="MobiDB-lite"/>
    </source>
</evidence>
<feature type="region of interest" description="Disordered" evidence="1">
    <location>
        <begin position="978"/>
        <end position="1004"/>
    </location>
</feature>
<feature type="compositionally biased region" description="Basic and acidic residues" evidence="1">
    <location>
        <begin position="196"/>
        <end position="205"/>
    </location>
</feature>
<feature type="compositionally biased region" description="Polar residues" evidence="1">
    <location>
        <begin position="183"/>
        <end position="195"/>
    </location>
</feature>
<dbReference type="InterPro" id="IPR036058">
    <property type="entry name" value="Kazal_dom_sf"/>
</dbReference>
<accession>A0AAV4CIA8</accession>
<dbReference type="InterPro" id="IPR002350">
    <property type="entry name" value="Kazal_dom"/>
</dbReference>
<organism evidence="3 4">
    <name type="scientific">Plakobranchus ocellatus</name>
    <dbReference type="NCBI Taxonomy" id="259542"/>
    <lineage>
        <taxon>Eukaryota</taxon>
        <taxon>Metazoa</taxon>
        <taxon>Spiralia</taxon>
        <taxon>Lophotrochozoa</taxon>
        <taxon>Mollusca</taxon>
        <taxon>Gastropoda</taxon>
        <taxon>Heterobranchia</taxon>
        <taxon>Euthyneura</taxon>
        <taxon>Panpulmonata</taxon>
        <taxon>Sacoglossa</taxon>
        <taxon>Placobranchoidea</taxon>
        <taxon>Plakobranchidae</taxon>
        <taxon>Plakobranchus</taxon>
    </lineage>
</organism>
<keyword evidence="4" id="KW-1185">Reference proteome</keyword>
<feature type="compositionally biased region" description="Acidic residues" evidence="1">
    <location>
        <begin position="563"/>
        <end position="593"/>
    </location>
</feature>
<reference evidence="3 4" key="1">
    <citation type="journal article" date="2021" name="Elife">
        <title>Chloroplast acquisition without the gene transfer in kleptoplastic sea slugs, Plakobranchus ocellatus.</title>
        <authorList>
            <person name="Maeda T."/>
            <person name="Takahashi S."/>
            <person name="Yoshida T."/>
            <person name="Shimamura S."/>
            <person name="Takaki Y."/>
            <person name="Nagai Y."/>
            <person name="Toyoda A."/>
            <person name="Suzuki Y."/>
            <person name="Arimoto A."/>
            <person name="Ishii H."/>
            <person name="Satoh N."/>
            <person name="Nishiyama T."/>
            <person name="Hasebe M."/>
            <person name="Maruyama T."/>
            <person name="Minagawa J."/>
            <person name="Obokata J."/>
            <person name="Shigenobu S."/>
        </authorList>
    </citation>
    <scope>NUCLEOTIDE SEQUENCE [LARGE SCALE GENOMIC DNA]</scope>
</reference>
<dbReference type="Pfam" id="PF07648">
    <property type="entry name" value="Kazal_2"/>
    <property type="match status" value="1"/>
</dbReference>
<feature type="region of interest" description="Disordered" evidence="1">
    <location>
        <begin position="113"/>
        <end position="146"/>
    </location>
</feature>
<feature type="compositionally biased region" description="Acidic residues" evidence="1">
    <location>
        <begin position="499"/>
        <end position="555"/>
    </location>
</feature>
<feature type="compositionally biased region" description="Basic and acidic residues" evidence="1">
    <location>
        <begin position="324"/>
        <end position="340"/>
    </location>
</feature>
<sequence length="1086" mass="120757">MFQAKFEASATVAAMEEVDCDEVFAFHCLATYQIYSQIVSCNIISDVRTDMLCSDPRQDVRTSGVTTKNQWEAKEEWQPTQDKDKWRAFEPVEVPTSRWWEMRLDNNLWEVPAKLSGPEKDTSGELKPSGSGEEAILPSDSTPAMPSVVSVKETKPAKSMALKLAANVAELAEAAEALIDPARTSSQKQTSSSNRNKTEGKKEYIDPTAKPVDVVNDKEDKFPGETGYLRPFYRKGDNNPFVDEEDSSPYYGRGLTINGDTKWRNGRPYLPVLHKDTAPATSARDIKDVNDIVVKEGGKYDDETNTPAPTELITTSTPSSIPEKLNDNRNLNEEIEKFLEDSSETETGNKNGEGKTKEDPVDVGYESQRQPEKLPTPVAQKASGKELLKSTETSSSVGESKALSSVSNDSTRSKKDEMPQADQPFMDWPDWDSSLFDNLYDDEENDHDGKKKTESHEKVNGKKNIDPVSSSNDEKEKKENEKTLGKYNENSSDSQNVEDHDDVDKDDLEDEDDDEEDEDEDYDEDYDSDDYDDEEEIEDDSDETDDEDEEDDEEDDKNRSADSYDDSYYYDDLDDDDDDDEDGNNDDDDDVDSSQEVNENQNDSNDEDRYDVIEGKDGGITISPIKTFTTFPASRIASRKKRLDWDKVPAKQEQPSLKSHYSTGIIYDAPPVHQGHAEADSKPSTSVDTHIKQGESFISDNRQEKDEAVVSENDSDVDGKPSVMIRSKPAQPKGKKGTTFLQLHTESDASTSPNPRPPGVASEGGSTSSTTASTTATARSTTTTTSTTTTATTTTTTAAAAEESLANLPVSYPLEFCQGDFECRAGRTCQRGMCKCVPLSWCDRSVAIEEGIVAPEEINHEGRVCGTDGKHYRSHCHLHRSACITRTHVRVDRHGTACLRAKEHKSVHIKEKSWLMEQERLLHEDRLKQEKITDSKTKKSQADQAAEEHINTEAGHDKVVIPSSAIVHFPLDTNKDEITSSVKKDGKSLSASSSRSAPPKEKCTWSQMNEFKDSLLYYYCHKFVEPNCPLEVKSASPQQGDLRLSGPLSGQDAGGGARTHDRKIPADFRVDMLATLGPTPVTFDEE</sequence>
<feature type="region of interest" description="Disordered" evidence="1">
    <location>
        <begin position="297"/>
        <end position="619"/>
    </location>
</feature>
<feature type="compositionally biased region" description="Polar residues" evidence="1">
    <location>
        <begin position="739"/>
        <end position="753"/>
    </location>
</feature>
<feature type="compositionally biased region" description="Basic and acidic residues" evidence="1">
    <location>
        <begin position="447"/>
        <end position="465"/>
    </location>
</feature>
<feature type="compositionally biased region" description="Low complexity" evidence="1">
    <location>
        <begin position="988"/>
        <end position="997"/>
    </location>
</feature>
<feature type="compositionally biased region" description="Polar residues" evidence="1">
    <location>
        <begin position="390"/>
        <end position="410"/>
    </location>
</feature>
<feature type="region of interest" description="Disordered" evidence="1">
    <location>
        <begin position="638"/>
        <end position="794"/>
    </location>
</feature>
<feature type="domain" description="Kazal-like" evidence="2">
    <location>
        <begin position="837"/>
        <end position="900"/>
    </location>
</feature>
<dbReference type="SUPFAM" id="SSF100895">
    <property type="entry name" value="Kazal-type serine protease inhibitors"/>
    <property type="match status" value="1"/>
</dbReference>
<dbReference type="SMART" id="SM00280">
    <property type="entry name" value="KAZAL"/>
    <property type="match status" value="1"/>
</dbReference>
<dbReference type="EMBL" id="BLXT01006392">
    <property type="protein sequence ID" value="GFO31377.1"/>
    <property type="molecule type" value="Genomic_DNA"/>
</dbReference>
<dbReference type="CDD" id="cd00104">
    <property type="entry name" value="KAZAL_FS"/>
    <property type="match status" value="1"/>
</dbReference>
<evidence type="ECO:0000313" key="4">
    <source>
        <dbReference type="Proteomes" id="UP000735302"/>
    </source>
</evidence>
<gene>
    <name evidence="3" type="ORF">PoB_005788200</name>
</gene>
<feature type="compositionally biased region" description="Polar residues" evidence="1">
    <location>
        <begin position="653"/>
        <end position="662"/>
    </location>
</feature>
<feature type="region of interest" description="Disordered" evidence="1">
    <location>
        <begin position="180"/>
        <end position="265"/>
    </location>
</feature>